<accession>A0AA38P793</accession>
<feature type="region of interest" description="Disordered" evidence="1">
    <location>
        <begin position="1"/>
        <end position="22"/>
    </location>
</feature>
<feature type="compositionally biased region" description="Polar residues" evidence="1">
    <location>
        <begin position="1"/>
        <end position="21"/>
    </location>
</feature>
<reference evidence="3" key="1">
    <citation type="submission" date="2022-08" db="EMBL/GenBank/DDBJ databases">
        <authorList>
            <consortium name="DOE Joint Genome Institute"/>
            <person name="Min B."/>
            <person name="Riley R."/>
            <person name="Sierra-Patev S."/>
            <person name="Naranjo-Ortiz M."/>
            <person name="Looney B."/>
            <person name="Konkel Z."/>
            <person name="Slot J.C."/>
            <person name="Sakamoto Y."/>
            <person name="Steenwyk J.L."/>
            <person name="Rokas A."/>
            <person name="Carro J."/>
            <person name="Camarero S."/>
            <person name="Ferreira P."/>
            <person name="Molpeceres G."/>
            <person name="Ruiz-Duenas F.J."/>
            <person name="Serrano A."/>
            <person name="Henrissat B."/>
            <person name="Drula E."/>
            <person name="Hughes K.W."/>
            <person name="Mata J.L."/>
            <person name="Ishikawa N.K."/>
            <person name="Vargas-Isla R."/>
            <person name="Ushijima S."/>
            <person name="Smith C.A."/>
            <person name="Ahrendt S."/>
            <person name="Andreopoulos W."/>
            <person name="He G."/>
            <person name="Labutti K."/>
            <person name="Lipzen A."/>
            <person name="Ng V."/>
            <person name="Sandor L."/>
            <person name="Barry K."/>
            <person name="Martinez A.T."/>
            <person name="Xiao Y."/>
            <person name="Gibbons J.G."/>
            <person name="Terashima K."/>
            <person name="Hibbett D.S."/>
            <person name="Grigoriev I.V."/>
        </authorList>
    </citation>
    <scope>NUCLEOTIDE SEQUENCE</scope>
    <source>
        <strain evidence="3">TFB9207</strain>
    </source>
</reference>
<gene>
    <name evidence="3" type="ORF">F5878DRAFT_217237</name>
</gene>
<feature type="compositionally biased region" description="Polar residues" evidence="1">
    <location>
        <begin position="42"/>
        <end position="59"/>
    </location>
</feature>
<dbReference type="InterPro" id="IPR046629">
    <property type="entry name" value="DUF6741"/>
</dbReference>
<feature type="compositionally biased region" description="Polar residues" evidence="1">
    <location>
        <begin position="158"/>
        <end position="171"/>
    </location>
</feature>
<comment type="caution">
    <text evidence="3">The sequence shown here is derived from an EMBL/GenBank/DDBJ whole genome shotgun (WGS) entry which is preliminary data.</text>
</comment>
<evidence type="ECO:0000259" key="2">
    <source>
        <dbReference type="Pfam" id="PF20526"/>
    </source>
</evidence>
<protein>
    <recommendedName>
        <fullName evidence="2">DUF6741 domain-containing protein</fullName>
    </recommendedName>
</protein>
<evidence type="ECO:0000256" key="1">
    <source>
        <dbReference type="SAM" id="MobiDB-lite"/>
    </source>
</evidence>
<feature type="compositionally biased region" description="Polar residues" evidence="1">
    <location>
        <begin position="117"/>
        <end position="150"/>
    </location>
</feature>
<feature type="domain" description="DUF6741" evidence="2">
    <location>
        <begin position="284"/>
        <end position="406"/>
    </location>
</feature>
<dbReference type="Proteomes" id="UP001163846">
    <property type="component" value="Unassembled WGS sequence"/>
</dbReference>
<organism evidence="3 4">
    <name type="scientific">Lentinula raphanica</name>
    <dbReference type="NCBI Taxonomy" id="153919"/>
    <lineage>
        <taxon>Eukaryota</taxon>
        <taxon>Fungi</taxon>
        <taxon>Dikarya</taxon>
        <taxon>Basidiomycota</taxon>
        <taxon>Agaricomycotina</taxon>
        <taxon>Agaricomycetes</taxon>
        <taxon>Agaricomycetidae</taxon>
        <taxon>Agaricales</taxon>
        <taxon>Marasmiineae</taxon>
        <taxon>Omphalotaceae</taxon>
        <taxon>Lentinula</taxon>
    </lineage>
</organism>
<dbReference type="Pfam" id="PF20526">
    <property type="entry name" value="DUF6741"/>
    <property type="match status" value="1"/>
</dbReference>
<name>A0AA38P793_9AGAR</name>
<evidence type="ECO:0000313" key="3">
    <source>
        <dbReference type="EMBL" id="KAJ3837430.1"/>
    </source>
</evidence>
<feature type="region of interest" description="Disordered" evidence="1">
    <location>
        <begin position="42"/>
        <end position="187"/>
    </location>
</feature>
<keyword evidence="4" id="KW-1185">Reference proteome</keyword>
<proteinExistence type="predicted"/>
<sequence>MPMSSGSSAVGITQIPNNSYSDPRVIQHHVSTMPTSSVQLQQHSQTAVATIQRGSSRALSHSDRSNSIHGTTGSRPPSESNHTMTPPHNLMGNSAVGNTRTTRETNSNLGVTGIQRGASTRPTSGSQPQQLHSAVATTHRGNSRASSHGDGSSHYIHSVQSHSECRNTGSATPPPHGTMGSSVNNMTTALTPVPYHPQAHQQRALTMPVSYQSRQHSGASTPLHISLSSPVIHPAYHGSTTTPYYPQASITHISIQIPQQSVEISTSTGLYNQPFAPFRDVDPQASSIHIKFKRWGCLKSSISLAEAQDCPRLSNNNPSRYSLHDLHTNQGLVLMEITWVGYCPRRYEIPIKASKNNRIDLQSLARRISRACNEYFQTNRIPIPLDRVKLHHIEEISYGIWQPKLTSK</sequence>
<dbReference type="EMBL" id="MU806247">
    <property type="protein sequence ID" value="KAJ3837430.1"/>
    <property type="molecule type" value="Genomic_DNA"/>
</dbReference>
<feature type="compositionally biased region" description="Polar residues" evidence="1">
    <location>
        <begin position="67"/>
        <end position="110"/>
    </location>
</feature>
<evidence type="ECO:0000313" key="4">
    <source>
        <dbReference type="Proteomes" id="UP001163846"/>
    </source>
</evidence>
<dbReference type="AlphaFoldDB" id="A0AA38P793"/>